<protein>
    <submittedName>
        <fullName evidence="1">Uncharacterized protein</fullName>
    </submittedName>
</protein>
<accession>A0A2A2IF66</accession>
<proteinExistence type="predicted"/>
<keyword evidence="2" id="KW-1185">Reference proteome</keyword>
<sequence length="118" mass="13680">MTITKQINNKSKGIYSSNYEWAKDVKQEDALNCFNRLSRSTLQLMTYNNIDASIASYHDLESLAKVYNSHLSDNKAFYYGNNKVVNYLNDLQSQVIDIVAYTDKQQYEIFLSNKSKNN</sequence>
<evidence type="ECO:0000313" key="2">
    <source>
        <dbReference type="Proteomes" id="UP000218887"/>
    </source>
</evidence>
<reference evidence="1 2" key="1">
    <citation type="submission" date="2017-08" db="EMBL/GenBank/DDBJ databases">
        <title>Virgibacillus indicus sp. nov. and Virgibacillus profoundi sp. nov, two moderately halophilic bacteria isolated from marine sediment by using the Microfluidic Streak Plate.</title>
        <authorList>
            <person name="Xu B."/>
            <person name="Hu B."/>
            <person name="Wang J."/>
            <person name="Zhu Y."/>
            <person name="Huang L."/>
            <person name="Du W."/>
            <person name="Huang Y."/>
        </authorList>
    </citation>
    <scope>NUCLEOTIDE SEQUENCE [LARGE SCALE GENOMIC DNA]</scope>
    <source>
        <strain evidence="1 2">IO3-P3-H5</strain>
    </source>
</reference>
<dbReference type="EMBL" id="NPOA01000004">
    <property type="protein sequence ID" value="PAV30202.1"/>
    <property type="molecule type" value="Genomic_DNA"/>
</dbReference>
<organism evidence="1 2">
    <name type="scientific">Virgibacillus profundi</name>
    <dbReference type="NCBI Taxonomy" id="2024555"/>
    <lineage>
        <taxon>Bacteria</taxon>
        <taxon>Bacillati</taxon>
        <taxon>Bacillota</taxon>
        <taxon>Bacilli</taxon>
        <taxon>Bacillales</taxon>
        <taxon>Bacillaceae</taxon>
        <taxon>Virgibacillus</taxon>
    </lineage>
</organism>
<dbReference type="RefSeq" id="WP_095654804.1">
    <property type="nucleotide sequence ID" value="NZ_NPOA01000004.1"/>
</dbReference>
<dbReference type="AlphaFoldDB" id="A0A2A2IF66"/>
<comment type="caution">
    <text evidence="1">The sequence shown here is derived from an EMBL/GenBank/DDBJ whole genome shotgun (WGS) entry which is preliminary data.</text>
</comment>
<name>A0A2A2IF66_9BACI</name>
<evidence type="ECO:0000313" key="1">
    <source>
        <dbReference type="EMBL" id="PAV30202.1"/>
    </source>
</evidence>
<dbReference type="Proteomes" id="UP000218887">
    <property type="component" value="Unassembled WGS sequence"/>
</dbReference>
<gene>
    <name evidence="1" type="ORF">CIL05_06975</name>
</gene>